<evidence type="ECO:0000313" key="2">
    <source>
        <dbReference type="EMBL" id="KAL2867782.1"/>
    </source>
</evidence>
<dbReference type="InterPro" id="IPR001509">
    <property type="entry name" value="Epimerase_deHydtase"/>
</dbReference>
<reference evidence="2 3" key="1">
    <citation type="submission" date="2024-07" db="EMBL/GenBank/DDBJ databases">
        <title>Section-level genome sequencing and comparative genomics of Aspergillus sections Usti and Cavernicolus.</title>
        <authorList>
            <consortium name="Lawrence Berkeley National Laboratory"/>
            <person name="Nybo J.L."/>
            <person name="Vesth T.C."/>
            <person name="Theobald S."/>
            <person name="Frisvad J.C."/>
            <person name="Larsen T.O."/>
            <person name="Kjaerboelling I."/>
            <person name="Rothschild-Mancinelli K."/>
            <person name="Lyhne E.K."/>
            <person name="Kogle M.E."/>
            <person name="Barry K."/>
            <person name="Clum A."/>
            <person name="Na H."/>
            <person name="Ledsgaard L."/>
            <person name="Lin J."/>
            <person name="Lipzen A."/>
            <person name="Kuo A."/>
            <person name="Riley R."/>
            <person name="Mondo S."/>
            <person name="Labutti K."/>
            <person name="Haridas S."/>
            <person name="Pangalinan J."/>
            <person name="Salamov A.A."/>
            <person name="Simmons B.A."/>
            <person name="Magnuson J.K."/>
            <person name="Chen J."/>
            <person name="Drula E."/>
            <person name="Henrissat B."/>
            <person name="Wiebenga A."/>
            <person name="Lubbers R.J."/>
            <person name="Gomes A.C."/>
            <person name="Macurrencykelacurrency M.R."/>
            <person name="Stajich J."/>
            <person name="Grigoriev I.V."/>
            <person name="Mortensen U.H."/>
            <person name="De Vries R.P."/>
            <person name="Baker S.E."/>
            <person name="Andersen M.R."/>
        </authorList>
    </citation>
    <scope>NUCLEOTIDE SEQUENCE [LARGE SCALE GENOMIC DNA]</scope>
    <source>
        <strain evidence="2 3">CBS 449.75</strain>
    </source>
</reference>
<organism evidence="2 3">
    <name type="scientific">Aspergillus lucknowensis</name>
    <dbReference type="NCBI Taxonomy" id="176173"/>
    <lineage>
        <taxon>Eukaryota</taxon>
        <taxon>Fungi</taxon>
        <taxon>Dikarya</taxon>
        <taxon>Ascomycota</taxon>
        <taxon>Pezizomycotina</taxon>
        <taxon>Eurotiomycetes</taxon>
        <taxon>Eurotiomycetidae</taxon>
        <taxon>Eurotiales</taxon>
        <taxon>Aspergillaceae</taxon>
        <taxon>Aspergillus</taxon>
        <taxon>Aspergillus subgen. Nidulantes</taxon>
    </lineage>
</organism>
<dbReference type="Proteomes" id="UP001610432">
    <property type="component" value="Unassembled WGS sequence"/>
</dbReference>
<dbReference type="InterPro" id="IPR036291">
    <property type="entry name" value="NAD(P)-bd_dom_sf"/>
</dbReference>
<dbReference type="Gene3D" id="3.40.50.720">
    <property type="entry name" value="NAD(P)-binding Rossmann-like Domain"/>
    <property type="match status" value="1"/>
</dbReference>
<comment type="caution">
    <text evidence="2">The sequence shown here is derived from an EMBL/GenBank/DDBJ whole genome shotgun (WGS) entry which is preliminary data.</text>
</comment>
<dbReference type="GeneID" id="98147922"/>
<gene>
    <name evidence="2" type="ORF">BJX67DRAFT_380721</name>
</gene>
<proteinExistence type="predicted"/>
<evidence type="ECO:0000313" key="3">
    <source>
        <dbReference type="Proteomes" id="UP001610432"/>
    </source>
</evidence>
<dbReference type="Pfam" id="PF01370">
    <property type="entry name" value="Epimerase"/>
    <property type="match status" value="1"/>
</dbReference>
<evidence type="ECO:0000259" key="1">
    <source>
        <dbReference type="Pfam" id="PF01370"/>
    </source>
</evidence>
<dbReference type="PANTHER" id="PTHR43103:SF6">
    <property type="entry name" value="PUTATIVE-RELATED"/>
    <property type="match status" value="1"/>
</dbReference>
<dbReference type="CDD" id="cd08946">
    <property type="entry name" value="SDR_e"/>
    <property type="match status" value="1"/>
</dbReference>
<keyword evidence="3" id="KW-1185">Reference proteome</keyword>
<protein>
    <recommendedName>
        <fullName evidence="1">NAD-dependent epimerase/dehydratase domain-containing protein</fullName>
    </recommendedName>
</protein>
<dbReference type="RefSeq" id="XP_070886761.1">
    <property type="nucleotide sequence ID" value="XM_071032850.1"/>
</dbReference>
<sequence>MTPKRIIVTGGSGQVGQHVIAYLLEKGHDILNLDLVPLPDHLAQHVHTLRVDLTDSGHVHSALTSRFHPACPFGREPLNQIPDAVIHLASYPRNMIVPDGETYRVNTQAGYNVIEAACRLGIKKIIIASTVCVYGPAYAEGEIDFPSFPVDEEVDASPMDTYAISKVCVERTARGFARRFASKGVDVYVFRIAAVIRPGEYARFLDGWKENAADFKAVGWSYTDARDFGQMCHLAVLRDGLGYQIFNATNDEIVVDGISTTEFLGKVASGVPFTREMGEKEAPLTNRKIKELLGFKEEHSWRKYYSYT</sequence>
<dbReference type="PANTHER" id="PTHR43103">
    <property type="entry name" value="NUCLEOSIDE-DIPHOSPHATE-SUGAR EPIMERASE"/>
    <property type="match status" value="1"/>
</dbReference>
<dbReference type="SUPFAM" id="SSF51735">
    <property type="entry name" value="NAD(P)-binding Rossmann-fold domains"/>
    <property type="match status" value="1"/>
</dbReference>
<feature type="domain" description="NAD-dependent epimerase/dehydratase" evidence="1">
    <location>
        <begin position="6"/>
        <end position="213"/>
    </location>
</feature>
<dbReference type="EMBL" id="JBFXLQ010000017">
    <property type="protein sequence ID" value="KAL2867782.1"/>
    <property type="molecule type" value="Genomic_DNA"/>
</dbReference>
<accession>A0ABR4LTS2</accession>
<name>A0ABR4LTS2_9EURO</name>